<accession>A0A4U7KRM6</accession>
<protein>
    <submittedName>
        <fullName evidence="3">Uncharacterized protein</fullName>
    </submittedName>
</protein>
<name>A0A4U7KRM6_9BASI</name>
<feature type="compositionally biased region" description="Basic and acidic residues" evidence="1">
    <location>
        <begin position="266"/>
        <end position="278"/>
    </location>
</feature>
<sequence length="285" mass="29242">MTRAGRFVVRFLLLILVWTPLARASDAPARCRKPHARRHQSPPSPPPDNRASKRFQYVRKHHQHSTTAPRDTGAFDKRGVAGIAGDIEWMGFYGSLLAVPTMLSVLGIVTNYNLEKSYYNSQLNAQYYKQTREMLRAHSAKLIREQEQKFAQAGVKWQGMIYDKDGNLRPGAHAPSWHGQAIGAPPTAAQGAAQPAANTGAGAGAGNGSAAAPAGGNAASIGGDGAAAVPSDGAAAASGGVSGGGSGTAAGEGGEADAIGSGDSTGRADSESDSKGTGDGDFDSS</sequence>
<feature type="region of interest" description="Disordered" evidence="1">
    <location>
        <begin position="168"/>
        <end position="216"/>
    </location>
</feature>
<dbReference type="AlphaFoldDB" id="A0A4U7KRM6"/>
<evidence type="ECO:0000313" key="4">
    <source>
        <dbReference type="Proteomes" id="UP000306050"/>
    </source>
</evidence>
<feature type="signal peptide" evidence="2">
    <location>
        <begin position="1"/>
        <end position="24"/>
    </location>
</feature>
<evidence type="ECO:0000256" key="2">
    <source>
        <dbReference type="SAM" id="SignalP"/>
    </source>
</evidence>
<evidence type="ECO:0000256" key="1">
    <source>
        <dbReference type="SAM" id="MobiDB-lite"/>
    </source>
</evidence>
<evidence type="ECO:0000313" key="3">
    <source>
        <dbReference type="EMBL" id="TKY87090.1"/>
    </source>
</evidence>
<gene>
    <name evidence="3" type="ORF">EX895_003767</name>
</gene>
<feature type="chain" id="PRO_5020244487" evidence="2">
    <location>
        <begin position="25"/>
        <end position="285"/>
    </location>
</feature>
<feature type="compositionally biased region" description="Gly residues" evidence="1">
    <location>
        <begin position="240"/>
        <end position="253"/>
    </location>
</feature>
<feature type="region of interest" description="Disordered" evidence="1">
    <location>
        <begin position="28"/>
        <end position="52"/>
    </location>
</feature>
<dbReference type="KEGG" id="sgra:EX895_003767"/>
<organism evidence="3 4">
    <name type="scientific">Sporisorium graminicola</name>
    <dbReference type="NCBI Taxonomy" id="280036"/>
    <lineage>
        <taxon>Eukaryota</taxon>
        <taxon>Fungi</taxon>
        <taxon>Dikarya</taxon>
        <taxon>Basidiomycota</taxon>
        <taxon>Ustilaginomycotina</taxon>
        <taxon>Ustilaginomycetes</taxon>
        <taxon>Ustilaginales</taxon>
        <taxon>Ustilaginaceae</taxon>
        <taxon>Sporisorium</taxon>
    </lineage>
</organism>
<keyword evidence="4" id="KW-1185">Reference proteome</keyword>
<proteinExistence type="predicted"/>
<dbReference type="EMBL" id="SRRM01000014">
    <property type="protein sequence ID" value="TKY87090.1"/>
    <property type="molecule type" value="Genomic_DNA"/>
</dbReference>
<dbReference type="Proteomes" id="UP000306050">
    <property type="component" value="Chromosome SGRAM_22"/>
</dbReference>
<feature type="compositionally biased region" description="Basic residues" evidence="1">
    <location>
        <begin position="30"/>
        <end position="40"/>
    </location>
</feature>
<comment type="caution">
    <text evidence="3">The sequence shown here is derived from an EMBL/GenBank/DDBJ whole genome shotgun (WGS) entry which is preliminary data.</text>
</comment>
<reference evidence="3 4" key="1">
    <citation type="submission" date="2019-05" db="EMBL/GenBank/DDBJ databases">
        <title>Sporisorium graminicola CBS 10092 draft sequencing and annotation.</title>
        <authorList>
            <person name="Solano-Gonzalez S."/>
            <person name="Caddick M.X."/>
            <person name="Darby A."/>
        </authorList>
    </citation>
    <scope>NUCLEOTIDE SEQUENCE [LARGE SCALE GENOMIC DNA]</scope>
    <source>
        <strain evidence="3 4">CBS 10092</strain>
    </source>
</reference>
<feature type="region of interest" description="Disordered" evidence="1">
    <location>
        <begin position="229"/>
        <end position="285"/>
    </location>
</feature>
<dbReference type="GeneID" id="40726662"/>
<keyword evidence="2" id="KW-0732">Signal</keyword>
<dbReference type="OrthoDB" id="2556326at2759"/>
<dbReference type="RefSeq" id="XP_029739075.1">
    <property type="nucleotide sequence ID" value="XM_029884365.1"/>
</dbReference>
<feature type="compositionally biased region" description="Low complexity" evidence="1">
    <location>
        <begin position="229"/>
        <end position="239"/>
    </location>
</feature>
<feature type="compositionally biased region" description="Low complexity" evidence="1">
    <location>
        <begin position="179"/>
        <end position="200"/>
    </location>
</feature>